<feature type="repeat" description="PPR" evidence="3">
    <location>
        <begin position="94"/>
        <end position="129"/>
    </location>
</feature>
<dbReference type="Proteomes" id="UP000008141">
    <property type="component" value="Unassembled WGS sequence"/>
</dbReference>
<dbReference type="PROSITE" id="PS51375">
    <property type="entry name" value="PPR"/>
    <property type="match status" value="8"/>
</dbReference>
<gene>
    <name evidence="5" type="ORF">CHLNCDRAFT_137845</name>
</gene>
<evidence type="ECO:0000313" key="6">
    <source>
        <dbReference type="Proteomes" id="UP000008141"/>
    </source>
</evidence>
<dbReference type="Pfam" id="PF01535">
    <property type="entry name" value="PPR"/>
    <property type="match status" value="4"/>
</dbReference>
<dbReference type="NCBIfam" id="TIGR00756">
    <property type="entry name" value="PPR"/>
    <property type="match status" value="7"/>
</dbReference>
<dbReference type="EMBL" id="GL433836">
    <property type="protein sequence ID" value="EFN59084.1"/>
    <property type="molecule type" value="Genomic_DNA"/>
</dbReference>
<dbReference type="InParanoid" id="E1Z4M6"/>
<reference evidence="5 6" key="1">
    <citation type="journal article" date="2010" name="Plant Cell">
        <title>The Chlorella variabilis NC64A genome reveals adaptation to photosymbiosis, coevolution with viruses, and cryptic sex.</title>
        <authorList>
            <person name="Blanc G."/>
            <person name="Duncan G."/>
            <person name="Agarkova I."/>
            <person name="Borodovsky M."/>
            <person name="Gurnon J."/>
            <person name="Kuo A."/>
            <person name="Lindquist E."/>
            <person name="Lucas S."/>
            <person name="Pangilinan J."/>
            <person name="Polle J."/>
            <person name="Salamov A."/>
            <person name="Terry A."/>
            <person name="Yamada T."/>
            <person name="Dunigan D.D."/>
            <person name="Grigoriev I.V."/>
            <person name="Claverie J.M."/>
            <person name="Van Etten J.L."/>
        </authorList>
    </citation>
    <scope>NUCLEOTIDE SEQUENCE [LARGE SCALE GENOMIC DNA]</scope>
    <source>
        <strain evidence="5 6">NC64A</strain>
    </source>
</reference>
<protein>
    <submittedName>
        <fullName evidence="5">Uncharacterized protein</fullName>
    </submittedName>
</protein>
<evidence type="ECO:0000256" key="3">
    <source>
        <dbReference type="PROSITE-ProRule" id="PRU00708"/>
    </source>
</evidence>
<evidence type="ECO:0000256" key="4">
    <source>
        <dbReference type="SAM" id="MobiDB-lite"/>
    </source>
</evidence>
<dbReference type="PANTHER" id="PTHR47447:SF17">
    <property type="entry name" value="OS12G0638900 PROTEIN"/>
    <property type="match status" value="1"/>
</dbReference>
<proteinExistence type="inferred from homology"/>
<keyword evidence="6" id="KW-1185">Reference proteome</keyword>
<dbReference type="PANTHER" id="PTHR47447">
    <property type="entry name" value="OS03G0856100 PROTEIN"/>
    <property type="match status" value="1"/>
</dbReference>
<dbReference type="OrthoDB" id="185373at2759"/>
<feature type="repeat" description="PPR" evidence="3">
    <location>
        <begin position="201"/>
        <end position="235"/>
    </location>
</feature>
<feature type="region of interest" description="Disordered" evidence="4">
    <location>
        <begin position="1"/>
        <end position="26"/>
    </location>
</feature>
<dbReference type="InterPro" id="IPR011990">
    <property type="entry name" value="TPR-like_helical_dom_sf"/>
</dbReference>
<evidence type="ECO:0000313" key="5">
    <source>
        <dbReference type="EMBL" id="EFN59084.1"/>
    </source>
</evidence>
<dbReference type="Pfam" id="PF13812">
    <property type="entry name" value="PPR_3"/>
    <property type="match status" value="2"/>
</dbReference>
<feature type="repeat" description="PPR" evidence="3">
    <location>
        <begin position="294"/>
        <end position="328"/>
    </location>
</feature>
<feature type="repeat" description="PPR" evidence="3">
    <location>
        <begin position="258"/>
        <end position="292"/>
    </location>
</feature>
<dbReference type="KEGG" id="cvr:CHLNCDRAFT_137845"/>
<sequence>MPAAAWPLRRPTAAPGTAATQAGADPRLSRLTQQLIQCGSEGEMRGVLEREREQGLGGADVRRLLTYLDRAGAADVALAAFHAMKAAGLPWAGDAVLRTKLIKMHSRRAKDTGAALALYDEMRRDGVLPDVVAYNICLTAAGLGHHWGRVLSLLGDMEAAGVGWDAFTCSALLSACQACGQWEQALEWFGQARATPGLQLNVVHYTTLMSCLQKAGQWERSMDVFRQMEAAGIVPDGGDWEAGWAVFLAMRQAGLTPSTISYNALISACERCGQPDRALEVFASMQRRGQAPPNAVTFNTLISACAKAGRYAKARELHAAMAAAGIPEDVFTLSALITACERIGHWQGAEDHFVEFQARGVAPNTVAYNRLISALGRSGEWQRAVAAFRAMQPGAAGGAASASTSSRGSTSGSGSSKVPASGGGGGGGGDEFVYPAYVGAVPARPDRITYGSLIAALERGGQWQRALAVFEEMQAAGMQVEENAAAVPNGYIFTSLINACEKGGQWETAVRLFKLMQGQDIPLGSMAMVARKALYAFPPLIRLMPAPLLQAARATVDSGRAAREWIDSKKEQEEEG</sequence>
<accession>E1Z4M6</accession>
<dbReference type="eggNOG" id="KOG4197">
    <property type="taxonomic scope" value="Eukaryota"/>
</dbReference>
<dbReference type="AlphaFoldDB" id="E1Z4M6"/>
<dbReference type="RefSeq" id="XP_005851186.1">
    <property type="nucleotide sequence ID" value="XM_005851124.1"/>
</dbReference>
<feature type="repeat" description="PPR" evidence="3">
    <location>
        <begin position="489"/>
        <end position="523"/>
    </location>
</feature>
<dbReference type="SUPFAM" id="SSF48452">
    <property type="entry name" value="TPR-like"/>
    <property type="match status" value="2"/>
</dbReference>
<feature type="compositionally biased region" description="Low complexity" evidence="4">
    <location>
        <begin position="11"/>
        <end position="24"/>
    </location>
</feature>
<name>E1Z4M6_CHLVA</name>
<dbReference type="OMA" id="CERIGHW"/>
<organism evidence="6">
    <name type="scientific">Chlorella variabilis</name>
    <name type="common">Green alga</name>
    <dbReference type="NCBI Taxonomy" id="554065"/>
    <lineage>
        <taxon>Eukaryota</taxon>
        <taxon>Viridiplantae</taxon>
        <taxon>Chlorophyta</taxon>
        <taxon>core chlorophytes</taxon>
        <taxon>Trebouxiophyceae</taxon>
        <taxon>Chlorellales</taxon>
        <taxon>Chlorellaceae</taxon>
        <taxon>Chlorella clade</taxon>
        <taxon>Chlorella</taxon>
    </lineage>
</organism>
<dbReference type="InterPro" id="IPR002885">
    <property type="entry name" value="PPR_rpt"/>
</dbReference>
<evidence type="ECO:0000256" key="2">
    <source>
        <dbReference type="ARBA" id="ARBA00022737"/>
    </source>
</evidence>
<keyword evidence="2" id="KW-0677">Repeat</keyword>
<feature type="repeat" description="PPR" evidence="3">
    <location>
        <begin position="446"/>
        <end position="480"/>
    </location>
</feature>
<feature type="compositionally biased region" description="Low complexity" evidence="4">
    <location>
        <begin position="398"/>
        <end position="420"/>
    </location>
</feature>
<dbReference type="Gene3D" id="1.25.40.10">
    <property type="entry name" value="Tetratricopeptide repeat domain"/>
    <property type="match status" value="4"/>
</dbReference>
<feature type="repeat" description="PPR" evidence="3">
    <location>
        <begin position="329"/>
        <end position="363"/>
    </location>
</feature>
<evidence type="ECO:0000256" key="1">
    <source>
        <dbReference type="ARBA" id="ARBA00007626"/>
    </source>
</evidence>
<feature type="region of interest" description="Disordered" evidence="4">
    <location>
        <begin position="398"/>
        <end position="424"/>
    </location>
</feature>
<feature type="repeat" description="PPR" evidence="3">
    <location>
        <begin position="364"/>
        <end position="394"/>
    </location>
</feature>
<dbReference type="GeneID" id="17358958"/>
<comment type="similarity">
    <text evidence="1">Belongs to the PPR family. P subfamily.</text>
</comment>